<feature type="chain" id="PRO_5047350630" evidence="6">
    <location>
        <begin position="20"/>
        <end position="334"/>
    </location>
</feature>
<keyword evidence="2 4" id="KW-0472">Membrane</keyword>
<dbReference type="RefSeq" id="WP_242936955.1">
    <property type="nucleotide sequence ID" value="NZ_CP094326.1"/>
</dbReference>
<dbReference type="PRINTS" id="PR01021">
    <property type="entry name" value="OMPADOMAIN"/>
</dbReference>
<dbReference type="InterPro" id="IPR006664">
    <property type="entry name" value="OMP_bac"/>
</dbReference>
<evidence type="ECO:0000256" key="6">
    <source>
        <dbReference type="SAM" id="SignalP"/>
    </source>
</evidence>
<evidence type="ECO:0000313" key="9">
    <source>
        <dbReference type="Proteomes" id="UP000829476"/>
    </source>
</evidence>
<dbReference type="PANTHER" id="PTHR30329">
    <property type="entry name" value="STATOR ELEMENT OF FLAGELLAR MOTOR COMPLEX"/>
    <property type="match status" value="1"/>
</dbReference>
<proteinExistence type="predicted"/>
<dbReference type="PANTHER" id="PTHR30329:SF21">
    <property type="entry name" value="LIPOPROTEIN YIAD-RELATED"/>
    <property type="match status" value="1"/>
</dbReference>
<evidence type="ECO:0000256" key="2">
    <source>
        <dbReference type="ARBA" id="ARBA00023136"/>
    </source>
</evidence>
<evidence type="ECO:0000256" key="5">
    <source>
        <dbReference type="SAM" id="MobiDB-lite"/>
    </source>
</evidence>
<dbReference type="PROSITE" id="PS51123">
    <property type="entry name" value="OMPA_2"/>
    <property type="match status" value="1"/>
</dbReference>
<evidence type="ECO:0000313" key="8">
    <source>
        <dbReference type="EMBL" id="UNY98549.1"/>
    </source>
</evidence>
<accession>A0ABY3YL43</accession>
<dbReference type="InterPro" id="IPR036737">
    <property type="entry name" value="OmpA-like_sf"/>
</dbReference>
<dbReference type="InterPro" id="IPR006665">
    <property type="entry name" value="OmpA-like"/>
</dbReference>
<dbReference type="SUPFAM" id="SSF103088">
    <property type="entry name" value="OmpA-like"/>
    <property type="match status" value="1"/>
</dbReference>
<dbReference type="CDD" id="cd07185">
    <property type="entry name" value="OmpA_C-like"/>
    <property type="match status" value="1"/>
</dbReference>
<evidence type="ECO:0000259" key="7">
    <source>
        <dbReference type="PROSITE" id="PS51123"/>
    </source>
</evidence>
<name>A0ABY3YL43_9FLAO</name>
<keyword evidence="6" id="KW-0732">Signal</keyword>
<keyword evidence="9" id="KW-1185">Reference proteome</keyword>
<dbReference type="Proteomes" id="UP000829476">
    <property type="component" value="Chromosome"/>
</dbReference>
<dbReference type="EMBL" id="CP094326">
    <property type="protein sequence ID" value="UNY98549.1"/>
    <property type="molecule type" value="Genomic_DNA"/>
</dbReference>
<organism evidence="8 9">
    <name type="scientific">Zhouia spongiae</name>
    <dbReference type="NCBI Taxonomy" id="2202721"/>
    <lineage>
        <taxon>Bacteria</taxon>
        <taxon>Pseudomonadati</taxon>
        <taxon>Bacteroidota</taxon>
        <taxon>Flavobacteriia</taxon>
        <taxon>Flavobacteriales</taxon>
        <taxon>Flavobacteriaceae</taxon>
        <taxon>Zhouia</taxon>
    </lineage>
</organism>
<feature type="compositionally biased region" description="Polar residues" evidence="5">
    <location>
        <begin position="309"/>
        <end position="320"/>
    </location>
</feature>
<evidence type="ECO:0000256" key="3">
    <source>
        <dbReference type="ARBA" id="ARBA00023237"/>
    </source>
</evidence>
<protein>
    <submittedName>
        <fullName evidence="8">OmpA family protein</fullName>
    </submittedName>
</protein>
<feature type="domain" description="OmpA-like" evidence="7">
    <location>
        <begin position="224"/>
        <end position="334"/>
    </location>
</feature>
<dbReference type="InterPro" id="IPR050330">
    <property type="entry name" value="Bact_OuterMem_StrucFunc"/>
</dbReference>
<dbReference type="PROSITE" id="PS51257">
    <property type="entry name" value="PROKAR_LIPOPROTEIN"/>
    <property type="match status" value="1"/>
</dbReference>
<comment type="subcellular location">
    <subcellularLocation>
        <location evidence="1">Cell outer membrane</location>
    </subcellularLocation>
</comment>
<keyword evidence="3" id="KW-0998">Cell outer membrane</keyword>
<feature type="compositionally biased region" description="Basic and acidic residues" evidence="5">
    <location>
        <begin position="322"/>
        <end position="334"/>
    </location>
</feature>
<dbReference type="Gene3D" id="3.30.1330.60">
    <property type="entry name" value="OmpA-like domain"/>
    <property type="match status" value="1"/>
</dbReference>
<gene>
    <name evidence="8" type="ORF">MQE36_15895</name>
</gene>
<evidence type="ECO:0000256" key="4">
    <source>
        <dbReference type="PROSITE-ProRule" id="PRU00473"/>
    </source>
</evidence>
<dbReference type="PRINTS" id="PR01023">
    <property type="entry name" value="NAFLGMOTY"/>
</dbReference>
<feature type="region of interest" description="Disordered" evidence="5">
    <location>
        <begin position="309"/>
        <end position="334"/>
    </location>
</feature>
<reference evidence="8 9" key="1">
    <citation type="journal article" date="2018" name="Int. J. Syst. Evol. Microbiol.">
        <title>Zhouia spongiae sp. nov., isolated from a marine sponge.</title>
        <authorList>
            <person name="Zhuang L."/>
            <person name="Lin B."/>
            <person name="Qin F."/>
            <person name="Luo L."/>
        </authorList>
    </citation>
    <scope>NUCLEOTIDE SEQUENCE [LARGE SCALE GENOMIC DNA]</scope>
    <source>
        <strain evidence="8 9">HN-Y44</strain>
    </source>
</reference>
<evidence type="ECO:0000256" key="1">
    <source>
        <dbReference type="ARBA" id="ARBA00004442"/>
    </source>
</evidence>
<sequence>MNIKSIFLLPIALSSSLLAQACNNSKQKDKQKEVTFSNEIQSANKTYNATQDTIPISTADLGNFPFFGLPENIRYESKPLQRNYDEIYFPTNRTGQLEKIGGRSFKSNMINTNNSEWSRPYFIKSYDEAIKAVGGVKLFEGKFKYEQIQFMKENAEYLGEEGSLDFYNNTIHSYIIRRPDGDDIYIQFDANTAGGAIQIVQKEAFKQTISIVKSDQIEKDLNEKGKTVLHISFDTDKASLKTEGKEVIKEIAIVLKNNGNLKLAIHGYTDNAGTKARNHILSEQRAQAVVAELSTSGIDESRLTVRGFGSQNPVADNTTPEGRAKNRRVELVKQ</sequence>
<dbReference type="Pfam" id="PF00691">
    <property type="entry name" value="OmpA"/>
    <property type="match status" value="1"/>
</dbReference>
<feature type="signal peptide" evidence="6">
    <location>
        <begin position="1"/>
        <end position="19"/>
    </location>
</feature>